<feature type="transmembrane region" description="Helical" evidence="2">
    <location>
        <begin position="74"/>
        <end position="96"/>
    </location>
</feature>
<dbReference type="OrthoDB" id="6210861at2"/>
<dbReference type="STRING" id="713585.THITH_07350"/>
<dbReference type="Pfam" id="PF11067">
    <property type="entry name" value="DUF2868"/>
    <property type="match status" value="1"/>
</dbReference>
<keyword evidence="2" id="KW-0812">Transmembrane</keyword>
<gene>
    <name evidence="3" type="ORF">THITH_07350</name>
</gene>
<dbReference type="InterPro" id="IPR021296">
    <property type="entry name" value="DUF2868"/>
</dbReference>
<keyword evidence="4" id="KW-1185">Reference proteome</keyword>
<dbReference type="AlphaFoldDB" id="W0DM89"/>
<evidence type="ECO:0000313" key="3">
    <source>
        <dbReference type="EMBL" id="AHE98108.1"/>
    </source>
</evidence>
<feature type="transmembrane region" description="Helical" evidence="2">
    <location>
        <begin position="176"/>
        <end position="199"/>
    </location>
</feature>
<accession>W0DM89</accession>
<keyword evidence="2" id="KW-1133">Transmembrane helix</keyword>
<organism evidence="3 4">
    <name type="scientific">Thioalkalivibrio paradoxus ARh 1</name>
    <dbReference type="NCBI Taxonomy" id="713585"/>
    <lineage>
        <taxon>Bacteria</taxon>
        <taxon>Pseudomonadati</taxon>
        <taxon>Pseudomonadota</taxon>
        <taxon>Gammaproteobacteria</taxon>
        <taxon>Chromatiales</taxon>
        <taxon>Ectothiorhodospiraceae</taxon>
        <taxon>Thioalkalivibrio</taxon>
    </lineage>
</organism>
<dbReference type="RefSeq" id="WP_025367366.1">
    <property type="nucleotide sequence ID" value="NZ_CP007029.1"/>
</dbReference>
<proteinExistence type="predicted"/>
<dbReference type="HOGENOM" id="CLU_044847_0_0_6"/>
<dbReference type="KEGG" id="tti:THITH_07350"/>
<feature type="transmembrane region" description="Helical" evidence="2">
    <location>
        <begin position="103"/>
        <end position="127"/>
    </location>
</feature>
<protein>
    <submittedName>
        <fullName evidence="3">Membrane protein</fullName>
    </submittedName>
</protein>
<keyword evidence="2" id="KW-0472">Membrane</keyword>
<sequence>MTAPETPFRQRLLAEAVRMEEDRLGRLVEDPAAEARAREAGGDFEQRILRRAAGMELGRRLATSLENIRQVRSWLLVLVSVLAFLAGVGAAGGVFSQESEINILWALSALLGLQLLMLLLWGVLILYRPRGGGGLLGRAAMGVVHRLGRRLCRQPEAGVVLAAGVGLLRRDGLGKWIASSLTHGLWFLFSLGALLGSMFSLSVRQYDFVWGTTLLTENSFVALVAMLGAPAQALGWPVPDPAVVMASRIGEASPAGRELWSALLLSSLVFYGLLPRLLLTGLSVVLARRALRRLRLDTSLPGYARLSDRLGAPARSIGVLDPQPPDSGTVVPAARGRPGPVRGPVRLIGLELQRTDEHWPPRLPGVDWIPVGRADDRSQRRDVLAALRSWPDTEGVVLVLCSLARTPDRGAERFLAAVCEQSPVPVWAVLDEARLLRSRDIDPAARARQWQVAAGRAGLDYVLEAELDDPRHPGTRELANLLGQGGAPA</sequence>
<evidence type="ECO:0000256" key="1">
    <source>
        <dbReference type="SAM" id="MobiDB-lite"/>
    </source>
</evidence>
<dbReference type="Proteomes" id="UP000005289">
    <property type="component" value="Chromosome"/>
</dbReference>
<evidence type="ECO:0000313" key="4">
    <source>
        <dbReference type="Proteomes" id="UP000005289"/>
    </source>
</evidence>
<reference evidence="3 4" key="1">
    <citation type="submission" date="2013-12" db="EMBL/GenBank/DDBJ databases">
        <authorList>
            <consortium name="DOE Joint Genome Institute"/>
            <person name="Muyzer G."/>
            <person name="Huntemann M."/>
            <person name="Han J."/>
            <person name="Chen A."/>
            <person name="Kyrpides N."/>
            <person name="Mavromatis K."/>
            <person name="Markowitz V."/>
            <person name="Palaniappan K."/>
            <person name="Ivanova N."/>
            <person name="Schaumberg A."/>
            <person name="Pati A."/>
            <person name="Liolios K."/>
            <person name="Nordberg H.P."/>
            <person name="Cantor M.N."/>
            <person name="Hua S.X."/>
            <person name="Woyke T."/>
        </authorList>
    </citation>
    <scope>NUCLEOTIDE SEQUENCE [LARGE SCALE GENOMIC DNA]</scope>
    <source>
        <strain evidence="3 4">ARh 1</strain>
    </source>
</reference>
<name>W0DM89_9GAMM</name>
<feature type="region of interest" description="Disordered" evidence="1">
    <location>
        <begin position="317"/>
        <end position="336"/>
    </location>
</feature>
<feature type="transmembrane region" description="Helical" evidence="2">
    <location>
        <begin position="259"/>
        <end position="286"/>
    </location>
</feature>
<evidence type="ECO:0000256" key="2">
    <source>
        <dbReference type="SAM" id="Phobius"/>
    </source>
</evidence>
<dbReference type="EMBL" id="CP007029">
    <property type="protein sequence ID" value="AHE98108.1"/>
    <property type="molecule type" value="Genomic_DNA"/>
</dbReference>